<feature type="region of interest" description="Disordered" evidence="1">
    <location>
        <begin position="18"/>
        <end position="54"/>
    </location>
</feature>
<protein>
    <submittedName>
        <fullName evidence="2">Uncharacterized protein</fullName>
    </submittedName>
</protein>
<evidence type="ECO:0000313" key="2">
    <source>
        <dbReference type="EMBL" id="GAA1168533.1"/>
    </source>
</evidence>
<dbReference type="EMBL" id="BAAAKV010000021">
    <property type="protein sequence ID" value="GAA1168533.1"/>
    <property type="molecule type" value="Genomic_DNA"/>
</dbReference>
<reference evidence="2 3" key="1">
    <citation type="journal article" date="2019" name="Int. J. Syst. Evol. Microbiol.">
        <title>The Global Catalogue of Microorganisms (GCM) 10K type strain sequencing project: providing services to taxonomists for standard genome sequencing and annotation.</title>
        <authorList>
            <consortium name="The Broad Institute Genomics Platform"/>
            <consortium name="The Broad Institute Genome Sequencing Center for Infectious Disease"/>
            <person name="Wu L."/>
            <person name="Ma J."/>
        </authorList>
    </citation>
    <scope>NUCLEOTIDE SEQUENCE [LARGE SCALE GENOMIC DNA]</scope>
    <source>
        <strain evidence="2 3">JCM 12696</strain>
    </source>
</reference>
<sequence>MHHPSRRRALHMTSIYAQRGAIVQGDPDNTDIEDGDGGGSNPSSGCGDNGGYSA</sequence>
<accession>A0ABN1UU59</accession>
<organism evidence="2 3">
    <name type="scientific">Streptomyces hebeiensis</name>
    <dbReference type="NCBI Taxonomy" id="229486"/>
    <lineage>
        <taxon>Bacteria</taxon>
        <taxon>Bacillati</taxon>
        <taxon>Actinomycetota</taxon>
        <taxon>Actinomycetes</taxon>
        <taxon>Kitasatosporales</taxon>
        <taxon>Streptomycetaceae</taxon>
        <taxon>Streptomyces</taxon>
    </lineage>
</organism>
<gene>
    <name evidence="2" type="ORF">GCM10009654_27140</name>
</gene>
<evidence type="ECO:0000256" key="1">
    <source>
        <dbReference type="SAM" id="MobiDB-lite"/>
    </source>
</evidence>
<comment type="caution">
    <text evidence="2">The sequence shown here is derived from an EMBL/GenBank/DDBJ whole genome shotgun (WGS) entry which is preliminary data.</text>
</comment>
<name>A0ABN1UU59_9ACTN</name>
<keyword evidence="3" id="KW-1185">Reference proteome</keyword>
<dbReference type="Proteomes" id="UP001501371">
    <property type="component" value="Unassembled WGS sequence"/>
</dbReference>
<proteinExistence type="predicted"/>
<evidence type="ECO:0000313" key="3">
    <source>
        <dbReference type="Proteomes" id="UP001501371"/>
    </source>
</evidence>